<dbReference type="InterPro" id="IPR012908">
    <property type="entry name" value="PGAP1-ab_dom-like"/>
</dbReference>
<evidence type="ECO:0000259" key="1">
    <source>
        <dbReference type="Pfam" id="PF07819"/>
    </source>
</evidence>
<keyword evidence="3" id="KW-1185">Reference proteome</keyword>
<dbReference type="OrthoDB" id="275181at2"/>
<dbReference type="Gene3D" id="3.40.50.1820">
    <property type="entry name" value="alpha/beta hydrolase"/>
    <property type="match status" value="1"/>
</dbReference>
<protein>
    <recommendedName>
        <fullName evidence="1">GPI inositol-deacylase PGAP1-like alpha/beta domain-containing protein</fullName>
    </recommendedName>
</protein>
<sequence>MPQAQANPESYHPIIYIRGFAMNQSDIDETTADPFCGFNVGSTVFRARPSPSPPARFVFESPVMRLVSDHGYANVITQGTDLTTPGFNAPIPRRSVVVHHYYDQASALLGDGRVPPIDKFAQDLASLIERMQALVIVGPDGYQSREDFRCYLVAHSMGGLVARAFLQNRAFDPNNLYKKVLKLFTYATPHNGIDVLGMNVPSFLRTHEIDTFSRGTMSKYLNLVQRYKATESVAWMPQECLAASKIFTFIGTNRQDYEVAFGLSRTFVGKGSDGLVKIQNADLAGYDNAGIVEPCAKAFAFRSHSGFFGIVNSEEGYQNLQRFLFGTYRVDVWLDVNDVKLPPGKLADADANGTLDATYPVEVLISLRNKPWYLTRRVAVEDSAAVFEHKALREAGGRTPAVQKLLSTVFMADWGKRNPNDPTVAYRLQLSVLMPDFQVSGADASEGQYEGSKIFSGAVIIVLTTDTVPWTAKYYWESDAPGSTAPPVQRDLALTPVGPAGSGKFSATVQVSSGHPVNLDAQVRFEISAWQ</sequence>
<reference evidence="2" key="1">
    <citation type="submission" date="2016-01" db="EMBL/GenBank/DDBJ databases">
        <authorList>
            <person name="Peeters C."/>
        </authorList>
    </citation>
    <scope>NUCLEOTIDE SEQUENCE</scope>
    <source>
        <strain evidence="2">LMG 29321</strain>
    </source>
</reference>
<gene>
    <name evidence="2" type="ORF">AWB78_08159</name>
</gene>
<feature type="domain" description="GPI inositol-deacylase PGAP1-like alpha/beta" evidence="1">
    <location>
        <begin position="141"/>
        <end position="192"/>
    </location>
</feature>
<proteinExistence type="predicted"/>
<accession>A0A158EL26</accession>
<comment type="caution">
    <text evidence="2">The sequence shown here is derived from an EMBL/GenBank/DDBJ whole genome shotgun (WGS) entry which is preliminary data.</text>
</comment>
<dbReference type="RefSeq" id="WP_062612514.1">
    <property type="nucleotide sequence ID" value="NZ_FCOX02000125.1"/>
</dbReference>
<evidence type="ECO:0000313" key="2">
    <source>
        <dbReference type="EMBL" id="SAL06627.1"/>
    </source>
</evidence>
<dbReference type="SUPFAM" id="SSF53474">
    <property type="entry name" value="alpha/beta-Hydrolases"/>
    <property type="match status" value="1"/>
</dbReference>
<dbReference type="AlphaFoldDB" id="A0A158EL26"/>
<name>A0A158EL26_9BURK</name>
<dbReference type="EMBL" id="FCOX02000125">
    <property type="protein sequence ID" value="SAL06627.1"/>
    <property type="molecule type" value="Genomic_DNA"/>
</dbReference>
<dbReference type="Proteomes" id="UP000071859">
    <property type="component" value="Unassembled WGS sequence"/>
</dbReference>
<dbReference type="GO" id="GO:0016788">
    <property type="term" value="F:hydrolase activity, acting on ester bonds"/>
    <property type="evidence" value="ECO:0007669"/>
    <property type="project" value="InterPro"/>
</dbReference>
<dbReference type="Pfam" id="PF07819">
    <property type="entry name" value="PGAP1"/>
    <property type="match status" value="1"/>
</dbReference>
<organism evidence="2 3">
    <name type="scientific">Caballeronia calidae</name>
    <dbReference type="NCBI Taxonomy" id="1777139"/>
    <lineage>
        <taxon>Bacteria</taxon>
        <taxon>Pseudomonadati</taxon>
        <taxon>Pseudomonadota</taxon>
        <taxon>Betaproteobacteria</taxon>
        <taxon>Burkholderiales</taxon>
        <taxon>Burkholderiaceae</taxon>
        <taxon>Caballeronia</taxon>
    </lineage>
</organism>
<evidence type="ECO:0000313" key="3">
    <source>
        <dbReference type="Proteomes" id="UP000071859"/>
    </source>
</evidence>
<dbReference type="InterPro" id="IPR029058">
    <property type="entry name" value="AB_hydrolase_fold"/>
</dbReference>